<organism evidence="3 4">
    <name type="scientific">Succinivibrio dextrinosolvens DSM 3072</name>
    <dbReference type="NCBI Taxonomy" id="1123324"/>
    <lineage>
        <taxon>Bacteria</taxon>
        <taxon>Pseudomonadati</taxon>
        <taxon>Pseudomonadota</taxon>
        <taxon>Gammaproteobacteria</taxon>
        <taxon>Aeromonadales</taxon>
        <taxon>Succinivibrionaceae</taxon>
        <taxon>Succinivibrio</taxon>
    </lineage>
</organism>
<reference evidence="4" key="1">
    <citation type="submission" date="2017-02" db="EMBL/GenBank/DDBJ databases">
        <authorList>
            <person name="Varghese N."/>
            <person name="Submissions S."/>
        </authorList>
    </citation>
    <scope>NUCLEOTIDE SEQUENCE [LARGE SCALE GENOMIC DNA]</scope>
    <source>
        <strain evidence="4">DSM 3072</strain>
    </source>
</reference>
<dbReference type="Proteomes" id="UP000242432">
    <property type="component" value="Unassembled WGS sequence"/>
</dbReference>
<dbReference type="EMBL" id="FUXX01000063">
    <property type="protein sequence ID" value="SKA69779.1"/>
    <property type="molecule type" value="Genomic_DNA"/>
</dbReference>
<evidence type="ECO:0000256" key="1">
    <source>
        <dbReference type="SAM" id="Coils"/>
    </source>
</evidence>
<accession>A0A1T4VXZ7</accession>
<name>A0A1T4VXZ7_9GAMM</name>
<dbReference type="Gene3D" id="1.20.1270.180">
    <property type="match status" value="1"/>
</dbReference>
<feature type="coiled-coil region" evidence="1">
    <location>
        <begin position="35"/>
        <end position="62"/>
    </location>
</feature>
<dbReference type="AlphaFoldDB" id="A0A1T4VXZ7"/>
<evidence type="ECO:0000313" key="4">
    <source>
        <dbReference type="Proteomes" id="UP000242432"/>
    </source>
</evidence>
<dbReference type="RefSeq" id="WP_159443109.1">
    <property type="nucleotide sequence ID" value="NZ_FUXX01000063.1"/>
</dbReference>
<gene>
    <name evidence="3" type="ORF">SAMN02745213_02259</name>
</gene>
<keyword evidence="1" id="KW-0175">Coiled coil</keyword>
<evidence type="ECO:0000259" key="2">
    <source>
        <dbReference type="Pfam" id="PF07007"/>
    </source>
</evidence>
<feature type="domain" description="Lysozyme inhibitor LprI-like N-terminal" evidence="2">
    <location>
        <begin position="130"/>
        <end position="194"/>
    </location>
</feature>
<evidence type="ECO:0000313" key="3">
    <source>
        <dbReference type="EMBL" id="SKA69779.1"/>
    </source>
</evidence>
<protein>
    <recommendedName>
        <fullName evidence="2">Lysozyme inhibitor LprI-like N-terminal domain-containing protein</fullName>
    </recommendedName>
</protein>
<proteinExistence type="predicted"/>
<dbReference type="InterPro" id="IPR009739">
    <property type="entry name" value="LprI-like_N"/>
</dbReference>
<dbReference type="Pfam" id="PF07007">
    <property type="entry name" value="LprI"/>
    <property type="match status" value="1"/>
</dbReference>
<keyword evidence="4" id="KW-1185">Reference proteome</keyword>
<sequence length="230" mass="26427">MSGKNLLLGTVIAFSSIFINSSYAEEEAYDNEYFVAQLKSQIQEEEDKVKKLKSLLDNYQKGLVDEKKIAELQAQIFAGKNPAKLKFYVKSLFGQDYKDGTTNIIVPVGYRLESDPREGLFLRNCVTDSRSMAEAAACANTLEKMVNEELDTTYNNLKTHCKEKGCEDDLFNMQNAWNTYRENSYRFMDSFVGKSAIQANNGMQKDFWNEEIIKQLKVLKNINSFLEYEK</sequence>